<evidence type="ECO:0000313" key="2">
    <source>
        <dbReference type="EMBL" id="SPW29764.1"/>
    </source>
</evidence>
<dbReference type="GeneID" id="84575005"/>
<evidence type="ECO:0000256" key="1">
    <source>
        <dbReference type="SAM" id="MobiDB-lite"/>
    </source>
</evidence>
<dbReference type="Proteomes" id="UP000249886">
    <property type="component" value="Unassembled WGS sequence"/>
</dbReference>
<gene>
    <name evidence="2" type="ORF">NCTC10254_01707</name>
</gene>
<feature type="compositionally biased region" description="Low complexity" evidence="1">
    <location>
        <begin position="47"/>
        <end position="85"/>
    </location>
</feature>
<evidence type="ECO:0000313" key="3">
    <source>
        <dbReference type="Proteomes" id="UP000249886"/>
    </source>
</evidence>
<reference evidence="2 3" key="1">
    <citation type="submission" date="2018-06" db="EMBL/GenBank/DDBJ databases">
        <authorList>
            <consortium name="Pathogen Informatics"/>
            <person name="Doyle S."/>
        </authorList>
    </citation>
    <scope>NUCLEOTIDE SEQUENCE [LARGE SCALE GENOMIC DNA]</scope>
    <source>
        <strain evidence="2 3">NCTC10254</strain>
    </source>
</reference>
<protein>
    <submittedName>
        <fullName evidence="2">Uncharacterized protein</fullName>
    </submittedName>
</protein>
<dbReference type="EMBL" id="UARK01000018">
    <property type="protein sequence ID" value="SPW29764.1"/>
    <property type="molecule type" value="Genomic_DNA"/>
</dbReference>
<organism evidence="2 3">
    <name type="scientific">Corynebacterium matruchotii</name>
    <dbReference type="NCBI Taxonomy" id="43768"/>
    <lineage>
        <taxon>Bacteria</taxon>
        <taxon>Bacillati</taxon>
        <taxon>Actinomycetota</taxon>
        <taxon>Actinomycetes</taxon>
        <taxon>Mycobacteriales</taxon>
        <taxon>Corynebacteriaceae</taxon>
        <taxon>Corynebacterium</taxon>
    </lineage>
</organism>
<proteinExistence type="predicted"/>
<feature type="region of interest" description="Disordered" evidence="1">
    <location>
        <begin position="30"/>
        <end position="116"/>
    </location>
</feature>
<dbReference type="AlphaFoldDB" id="A0A6H9XG90"/>
<dbReference type="RefSeq" id="WP_005527197.1">
    <property type="nucleotide sequence ID" value="NZ_CP050134.2"/>
</dbReference>
<accession>A0A6H9XG90</accession>
<sequence>MPFASKRFAPIFGVVTLLILVALAGSALSNSKRPPNIGQAAASVELSEPSEPQANAEAAAVAEPTSASATPTPAAPETQQPAATNNGGGAAAPAVPPAGNPNQGSNPQLQIPGVPQIPLPGGLPNIVIPNPPLNYHDLNINLG</sequence>
<comment type="caution">
    <text evidence="2">The sequence shown here is derived from an EMBL/GenBank/DDBJ whole genome shotgun (WGS) entry which is preliminary data.</text>
</comment>
<name>A0A6H9XG90_9CORY</name>